<dbReference type="EMBL" id="MHRJ01000037">
    <property type="protein sequence ID" value="OHA21893.1"/>
    <property type="molecule type" value="Genomic_DNA"/>
</dbReference>
<reference evidence="1 2" key="1">
    <citation type="journal article" date="2016" name="Nat. Commun.">
        <title>Thousands of microbial genomes shed light on interconnected biogeochemical processes in an aquifer system.</title>
        <authorList>
            <person name="Anantharaman K."/>
            <person name="Brown C.T."/>
            <person name="Hug L.A."/>
            <person name="Sharon I."/>
            <person name="Castelle C.J."/>
            <person name="Probst A.J."/>
            <person name="Thomas B.C."/>
            <person name="Singh A."/>
            <person name="Wilkins M.J."/>
            <person name="Karaoz U."/>
            <person name="Brodie E.L."/>
            <person name="Williams K.H."/>
            <person name="Hubbard S.S."/>
            <person name="Banfield J.F."/>
        </authorList>
    </citation>
    <scope>NUCLEOTIDE SEQUENCE [LARGE SCALE GENOMIC DNA]</scope>
</reference>
<dbReference type="Proteomes" id="UP000176493">
    <property type="component" value="Unassembled WGS sequence"/>
</dbReference>
<gene>
    <name evidence="1" type="ORF">A2W52_03255</name>
</gene>
<name>A0A1G2MDK7_9BACT</name>
<dbReference type="AlphaFoldDB" id="A0A1G2MDK7"/>
<organism evidence="1 2">
    <name type="scientific">Candidatus Taylorbacteria bacterium RIFCSPHIGHO2_02_49_25</name>
    <dbReference type="NCBI Taxonomy" id="1802305"/>
    <lineage>
        <taxon>Bacteria</taxon>
        <taxon>Candidatus Tayloriibacteriota</taxon>
    </lineage>
</organism>
<protein>
    <submittedName>
        <fullName evidence="1">Uncharacterized protein</fullName>
    </submittedName>
</protein>
<proteinExistence type="predicted"/>
<evidence type="ECO:0000313" key="2">
    <source>
        <dbReference type="Proteomes" id="UP000176493"/>
    </source>
</evidence>
<sequence>MKTCVIPARKENLPAGTYSCSRNAIAARRNARWFIHTIAEFRRWTIMNHITKGLGITKLREALFEGWFAAQGR</sequence>
<comment type="caution">
    <text evidence="1">The sequence shown here is derived from an EMBL/GenBank/DDBJ whole genome shotgun (WGS) entry which is preliminary data.</text>
</comment>
<accession>A0A1G2MDK7</accession>
<evidence type="ECO:0000313" key="1">
    <source>
        <dbReference type="EMBL" id="OHA21893.1"/>
    </source>
</evidence>